<feature type="transmembrane region" description="Helical" evidence="1">
    <location>
        <begin position="113"/>
        <end position="130"/>
    </location>
</feature>
<keyword evidence="1" id="KW-0812">Transmembrane</keyword>
<evidence type="ECO:0000256" key="1">
    <source>
        <dbReference type="SAM" id="Phobius"/>
    </source>
</evidence>
<dbReference type="AlphaFoldDB" id="A0A7X1G9Z8"/>
<evidence type="ECO:0000313" key="2">
    <source>
        <dbReference type="EMBL" id="MBC2688620.1"/>
    </source>
</evidence>
<accession>A0A7X1G9Z8</accession>
<keyword evidence="1" id="KW-0472">Membrane</keyword>
<gene>
    <name evidence="2" type="ORF">H7995_02275</name>
</gene>
<comment type="caution">
    <text evidence="2">The sequence shown here is derived from an EMBL/GenBank/DDBJ whole genome shotgun (WGS) entry which is preliminary data.</text>
</comment>
<name>A0A7X1G9Z8_9PSED</name>
<proteinExistence type="predicted"/>
<dbReference type="EMBL" id="JACMYG010000002">
    <property type="protein sequence ID" value="MBC2688620.1"/>
    <property type="molecule type" value="Genomic_DNA"/>
</dbReference>
<sequence length="250" mass="28325">MSNQTNAQQPVPERQVGTTEQLSAHFGGPALLLGAYLFFYSWLLLFYYFRTFGISLVSLDIPVYFYLTFAWTAVEYFGVGVLLALTLGAICYVWLNGAWAMDRKPWVHFLHRSAFAVFLMVGLWSTSFLAQQQGELQAQQVRDGGVLAPIRLVFGKDQAGMFPEVLTTAKVTPDQGVKEAVLLVETTAAYYVLVQKVLRDQQTSVTQYDAMGVVYRVPKKYVTYAQMDVINTQRVERLFPKLPSWKTLFN</sequence>
<protein>
    <submittedName>
        <fullName evidence="2">Uncharacterized protein</fullName>
    </submittedName>
</protein>
<feature type="transmembrane region" description="Helical" evidence="1">
    <location>
        <begin position="30"/>
        <end position="49"/>
    </location>
</feature>
<reference evidence="2 3" key="1">
    <citation type="submission" date="2020-08" db="EMBL/GenBank/DDBJ databases">
        <title>Pseudomonas sp. nov.</title>
        <authorList>
            <person name="Gieschler S."/>
            <person name="Fiedler G."/>
            <person name="Brinks E."/>
            <person name="Boehnlein C."/>
            <person name="Franz C.M.A.P."/>
            <person name="Kabisch J."/>
        </authorList>
    </citation>
    <scope>NUCLEOTIDE SEQUENCE [LARGE SCALE GENOMIC DNA]</scope>
    <source>
        <strain evidence="2 3">MBT-1</strain>
    </source>
</reference>
<dbReference type="Proteomes" id="UP000526003">
    <property type="component" value="Unassembled WGS sequence"/>
</dbReference>
<feature type="transmembrane region" description="Helical" evidence="1">
    <location>
        <begin position="80"/>
        <end position="101"/>
    </location>
</feature>
<dbReference type="RefSeq" id="WP_166592195.1">
    <property type="nucleotide sequence ID" value="NZ_CP130043.1"/>
</dbReference>
<feature type="transmembrane region" description="Helical" evidence="1">
    <location>
        <begin position="56"/>
        <end position="74"/>
    </location>
</feature>
<evidence type="ECO:0000313" key="3">
    <source>
        <dbReference type="Proteomes" id="UP000526003"/>
    </source>
</evidence>
<keyword evidence="3" id="KW-1185">Reference proteome</keyword>
<organism evidence="2 3">
    <name type="scientific">Pseudomonas kielensis</name>
    <dbReference type="NCBI Taxonomy" id="2762577"/>
    <lineage>
        <taxon>Bacteria</taxon>
        <taxon>Pseudomonadati</taxon>
        <taxon>Pseudomonadota</taxon>
        <taxon>Gammaproteobacteria</taxon>
        <taxon>Pseudomonadales</taxon>
        <taxon>Pseudomonadaceae</taxon>
        <taxon>Pseudomonas</taxon>
    </lineage>
</organism>
<keyword evidence="1" id="KW-1133">Transmembrane helix</keyword>